<dbReference type="EMBL" id="JAJNEC010000007">
    <property type="protein sequence ID" value="MCD2425370.1"/>
    <property type="molecule type" value="Genomic_DNA"/>
</dbReference>
<dbReference type="InterPro" id="IPR036278">
    <property type="entry name" value="Sialidase_sf"/>
</dbReference>
<dbReference type="RefSeq" id="WP_231007844.1">
    <property type="nucleotide sequence ID" value="NZ_JAJNEC010000007.1"/>
</dbReference>
<accession>A0ABS8PWB5</accession>
<name>A0ABS8PWB5_9BACT</name>
<evidence type="ECO:0000313" key="2">
    <source>
        <dbReference type="EMBL" id="MCD2425370.1"/>
    </source>
</evidence>
<evidence type="ECO:0000259" key="1">
    <source>
        <dbReference type="Pfam" id="PF13810"/>
    </source>
</evidence>
<feature type="domain" description="DUF4185" evidence="1">
    <location>
        <begin position="75"/>
        <end position="382"/>
    </location>
</feature>
<proteinExistence type="predicted"/>
<reference evidence="2 3" key="1">
    <citation type="submission" date="2021-11" db="EMBL/GenBank/DDBJ databases">
        <title>Genomic of Niabella pedocola.</title>
        <authorList>
            <person name="Wu T."/>
        </authorList>
    </citation>
    <scope>NUCLEOTIDE SEQUENCE [LARGE SCALE GENOMIC DNA]</scope>
    <source>
        <strain evidence="2 3">JCM 31011</strain>
    </source>
</reference>
<dbReference type="InterPro" id="IPR025442">
    <property type="entry name" value="DUF4185"/>
</dbReference>
<keyword evidence="3" id="KW-1185">Reference proteome</keyword>
<organism evidence="2 3">
    <name type="scientific">Niabella pedocola</name>
    <dbReference type="NCBI Taxonomy" id="1752077"/>
    <lineage>
        <taxon>Bacteria</taxon>
        <taxon>Pseudomonadati</taxon>
        <taxon>Bacteroidota</taxon>
        <taxon>Chitinophagia</taxon>
        <taxon>Chitinophagales</taxon>
        <taxon>Chitinophagaceae</taxon>
        <taxon>Niabella</taxon>
    </lineage>
</organism>
<dbReference type="Pfam" id="PF13810">
    <property type="entry name" value="DUF4185"/>
    <property type="match status" value="1"/>
</dbReference>
<protein>
    <submittedName>
        <fullName evidence="2">DUF4185 domain-containing protein</fullName>
    </submittedName>
</protein>
<comment type="caution">
    <text evidence="2">The sequence shown here is derived from an EMBL/GenBank/DDBJ whole genome shotgun (WGS) entry which is preliminary data.</text>
</comment>
<evidence type="ECO:0000313" key="3">
    <source>
        <dbReference type="Proteomes" id="UP001199816"/>
    </source>
</evidence>
<dbReference type="SUPFAM" id="SSF50939">
    <property type="entry name" value="Sialidases"/>
    <property type="match status" value="1"/>
</dbReference>
<sequence>MTRDISFIIKQQTILFDETTTIGVQRLTLILLLPAFLGMPESKGQAQPPALLPYHVERVARVTGVTAKNERLPDPNRTAVRYNVGGTDLGIAWRMGNGTVGLFFGDTYGRDFRPGTGGPGNAGDWRSNVLAFSTDKDLSDGLMIDAMLPDAGGNAREVIASRHDPDCKGEHTMIPTAAIHAGGADYVHCMNIHCWEVPGKWTTNYSALFKSSDNGKTWSRCPGVRFAAGSRFAQAAFVKRNGMVYLLGTPAGRQGAIYLARAGEQDLAFQDRYEYWCDGQGWVKHAEAGATPVIEAPAGELSVTYSETFQRWIVAYLDISRKALVLRDSKEIQKGWSQPKILVKSADYPGLYGSFIYPMETKDTRLYFLMSVWKDYNVFLMKADLKMGEEE</sequence>
<dbReference type="Proteomes" id="UP001199816">
    <property type="component" value="Unassembled WGS sequence"/>
</dbReference>
<gene>
    <name evidence="2" type="ORF">LQ567_21480</name>
</gene>